<dbReference type="RefSeq" id="WP_382385996.1">
    <property type="nucleotide sequence ID" value="NZ_JBHLWI010000004.1"/>
</dbReference>
<feature type="signal peptide" evidence="1">
    <location>
        <begin position="1"/>
        <end position="18"/>
    </location>
</feature>
<evidence type="ECO:0000256" key="1">
    <source>
        <dbReference type="SAM" id="SignalP"/>
    </source>
</evidence>
<comment type="caution">
    <text evidence="2">The sequence shown here is derived from an EMBL/GenBank/DDBJ whole genome shotgun (WGS) entry which is preliminary data.</text>
</comment>
<dbReference type="EMBL" id="JBHLWI010000004">
    <property type="protein sequence ID" value="MFC0261554.1"/>
    <property type="molecule type" value="Genomic_DNA"/>
</dbReference>
<sequence length="173" mass="19839">MKKLFSILLLGMAIFFQACEGPMGPEGPQGPPGLDGGLEYSLVIERTIDFTAANNYFRDFQFNQPIFESDVVLVYIEWDNANGRKIWRLLPQTVFFEEGALQYNFDFTDVDYAIFLETTFDPSILDNSWTRNQTFRIVVVPGEFINGRIDYSNYEGVMKLIGAEEKDVVKMND</sequence>
<protein>
    <recommendedName>
        <fullName evidence="4">Collagen triple helix repeat-containing protein</fullName>
    </recommendedName>
</protein>
<reference evidence="2 3" key="1">
    <citation type="submission" date="2024-09" db="EMBL/GenBank/DDBJ databases">
        <authorList>
            <person name="Sun Q."/>
            <person name="Mori K."/>
        </authorList>
    </citation>
    <scope>NUCLEOTIDE SEQUENCE [LARGE SCALE GENOMIC DNA]</scope>
    <source>
        <strain evidence="2 3">CCM 7650</strain>
    </source>
</reference>
<proteinExistence type="predicted"/>
<organism evidence="2 3">
    <name type="scientific">Fontibacter flavus</name>
    <dbReference type="NCBI Taxonomy" id="654838"/>
    <lineage>
        <taxon>Bacteria</taxon>
        <taxon>Pseudomonadati</taxon>
        <taxon>Bacteroidota</taxon>
        <taxon>Cytophagia</taxon>
        <taxon>Cytophagales</taxon>
        <taxon>Cyclobacteriaceae</taxon>
        <taxon>Fontibacter</taxon>
    </lineage>
</organism>
<feature type="chain" id="PRO_5046712227" description="Collagen triple helix repeat-containing protein" evidence="1">
    <location>
        <begin position="19"/>
        <end position="173"/>
    </location>
</feature>
<gene>
    <name evidence="2" type="ORF">ACFFIP_02590</name>
</gene>
<keyword evidence="1" id="KW-0732">Signal</keyword>
<name>A0ABV6FNW7_9BACT</name>
<evidence type="ECO:0000313" key="3">
    <source>
        <dbReference type="Proteomes" id="UP001589797"/>
    </source>
</evidence>
<evidence type="ECO:0000313" key="2">
    <source>
        <dbReference type="EMBL" id="MFC0261554.1"/>
    </source>
</evidence>
<evidence type="ECO:0008006" key="4">
    <source>
        <dbReference type="Google" id="ProtNLM"/>
    </source>
</evidence>
<dbReference type="PROSITE" id="PS51257">
    <property type="entry name" value="PROKAR_LIPOPROTEIN"/>
    <property type="match status" value="1"/>
</dbReference>
<dbReference type="Proteomes" id="UP001589797">
    <property type="component" value="Unassembled WGS sequence"/>
</dbReference>
<keyword evidence="3" id="KW-1185">Reference proteome</keyword>
<accession>A0ABV6FNW7</accession>